<dbReference type="NCBIfam" id="NF040618">
    <property type="entry name" value="PPA1309_fam"/>
    <property type="match status" value="1"/>
</dbReference>
<reference evidence="2" key="1">
    <citation type="submission" date="2020-05" db="EMBL/GenBank/DDBJ databases">
        <authorList>
            <person name="Chiriac C."/>
            <person name="Salcher M."/>
            <person name="Ghai R."/>
            <person name="Kavagutti S V."/>
        </authorList>
    </citation>
    <scope>NUCLEOTIDE SEQUENCE</scope>
</reference>
<dbReference type="EMBL" id="CAFBND010000135">
    <property type="protein sequence ID" value="CAB4958813.1"/>
    <property type="molecule type" value="Genomic_DNA"/>
</dbReference>
<gene>
    <name evidence="2" type="ORF">UFOPK3752_02143</name>
</gene>
<organism evidence="2">
    <name type="scientific">freshwater metagenome</name>
    <dbReference type="NCBI Taxonomy" id="449393"/>
    <lineage>
        <taxon>unclassified sequences</taxon>
        <taxon>metagenomes</taxon>
        <taxon>ecological metagenomes</taxon>
    </lineage>
</organism>
<protein>
    <submittedName>
        <fullName evidence="2">Unannotated protein</fullName>
    </submittedName>
</protein>
<sequence>MSKVTCSTLRCGPPTCVQVEPGTITRVTSDSPAPPPEAPETDPSIDPAGIARAQRAMRLVQLIREIEQHVATAGWDQNPRFFALALTSELLALEPGLAATLGDAVHDPHSLTPIEQEPLQGDRPLDDLLATTTWPPEVVGAAIVLERLVLPPTAETDLPDDDQAGLESAAASHPERQDVRMAVVVTRDGGRICALRLRSHDVDADVLVGEDLVPRLADALAATLT</sequence>
<feature type="region of interest" description="Disordered" evidence="1">
    <location>
        <begin position="154"/>
        <end position="174"/>
    </location>
</feature>
<accession>A0A6J7KV65</accession>
<proteinExistence type="predicted"/>
<evidence type="ECO:0000256" key="1">
    <source>
        <dbReference type="SAM" id="MobiDB-lite"/>
    </source>
</evidence>
<name>A0A6J7KV65_9ZZZZ</name>
<evidence type="ECO:0000313" key="2">
    <source>
        <dbReference type="EMBL" id="CAB4958813.1"/>
    </source>
</evidence>
<dbReference type="InterPro" id="IPR047681">
    <property type="entry name" value="PPA1309-like"/>
</dbReference>
<dbReference type="AlphaFoldDB" id="A0A6J7KV65"/>
<feature type="region of interest" description="Disordered" evidence="1">
    <location>
        <begin position="25"/>
        <end position="46"/>
    </location>
</feature>